<evidence type="ECO:0000313" key="1">
    <source>
        <dbReference type="EMBL" id="WEK20506.1"/>
    </source>
</evidence>
<protein>
    <submittedName>
        <fullName evidence="1">Uncharacterized protein</fullName>
    </submittedName>
</protein>
<gene>
    <name evidence="1" type="ORF">P0Y49_05065</name>
</gene>
<accession>A0AAJ6B8H0</accession>
<dbReference type="Proteomes" id="UP001214530">
    <property type="component" value="Chromosome"/>
</dbReference>
<evidence type="ECO:0000313" key="2">
    <source>
        <dbReference type="Proteomes" id="UP001214530"/>
    </source>
</evidence>
<organism evidence="1 2">
    <name type="scientific">Candidatus Pedobacter colombiensis</name>
    <dbReference type="NCBI Taxonomy" id="3121371"/>
    <lineage>
        <taxon>Bacteria</taxon>
        <taxon>Pseudomonadati</taxon>
        <taxon>Bacteroidota</taxon>
        <taxon>Sphingobacteriia</taxon>
        <taxon>Sphingobacteriales</taxon>
        <taxon>Sphingobacteriaceae</taxon>
        <taxon>Pedobacter</taxon>
    </lineage>
</organism>
<proteinExistence type="predicted"/>
<dbReference type="EMBL" id="CP119313">
    <property type="protein sequence ID" value="WEK20506.1"/>
    <property type="molecule type" value="Genomic_DNA"/>
</dbReference>
<sequence>MTLLDVLRRIEEKIDELLNRSHASQALIPEEEVWLDNEEVMKLLFIERRTFYRRRSENLWVKKKIGGKWYYLKSSLFL</sequence>
<reference evidence="1" key="1">
    <citation type="submission" date="2023-03" db="EMBL/GenBank/DDBJ databases">
        <title>Andean soil-derived lignocellulolytic bacterial consortium as a source of novel taxa and putative plastic-active enzymes.</title>
        <authorList>
            <person name="Diaz-Garcia L."/>
            <person name="Chuvochina M."/>
            <person name="Feuerriegel G."/>
            <person name="Bunk B."/>
            <person name="Sproer C."/>
            <person name="Streit W.R."/>
            <person name="Rodriguez L.M."/>
            <person name="Overmann J."/>
            <person name="Jimenez D.J."/>
        </authorList>
    </citation>
    <scope>NUCLEOTIDE SEQUENCE</scope>
    <source>
        <strain evidence="1">MAG 3858</strain>
    </source>
</reference>
<name>A0AAJ6B8H0_9SPHI</name>
<dbReference type="AlphaFoldDB" id="A0AAJ6B8H0"/>